<gene>
    <name evidence="2" type="ORF">GHK53_04690</name>
</gene>
<sequence length="94" mass="10358">MDPDRTWFGCSPDAADERQRASRGTLRCPQLDCLESESADRPSEGHGRVDVSAIAVEGHDARAGLSDRGTQRFRPVSELELATNHKYDIAAFDL</sequence>
<dbReference type="AlphaFoldDB" id="A0AAW9TKC8"/>
<name>A0AAW9TKC8_RHIML</name>
<proteinExistence type="predicted"/>
<organism evidence="2 3">
    <name type="scientific">Rhizobium meliloti</name>
    <name type="common">Ensifer meliloti</name>
    <name type="synonym">Sinorhizobium meliloti</name>
    <dbReference type="NCBI Taxonomy" id="382"/>
    <lineage>
        <taxon>Bacteria</taxon>
        <taxon>Pseudomonadati</taxon>
        <taxon>Pseudomonadota</taxon>
        <taxon>Alphaproteobacteria</taxon>
        <taxon>Hyphomicrobiales</taxon>
        <taxon>Rhizobiaceae</taxon>
        <taxon>Sinorhizobium/Ensifer group</taxon>
        <taxon>Sinorhizobium</taxon>
    </lineage>
</organism>
<reference evidence="2 3" key="1">
    <citation type="journal article" date="2013" name="Genome Biol.">
        <title>Comparative genomics of the core and accessory genomes of 48 Sinorhizobium strains comprising five genospecies.</title>
        <authorList>
            <person name="Sugawara M."/>
            <person name="Epstein B."/>
            <person name="Badgley B.D."/>
            <person name="Unno T."/>
            <person name="Xu L."/>
            <person name="Reese J."/>
            <person name="Gyaneshwar P."/>
            <person name="Denny R."/>
            <person name="Mudge J."/>
            <person name="Bharti A.K."/>
            <person name="Farmer A.D."/>
            <person name="May G.D."/>
            <person name="Woodward J.E."/>
            <person name="Medigue C."/>
            <person name="Vallenet D."/>
            <person name="Lajus A."/>
            <person name="Rouy Z."/>
            <person name="Martinez-Vaz B."/>
            <person name="Tiffin P."/>
            <person name="Young N.D."/>
            <person name="Sadowsky M.J."/>
        </authorList>
    </citation>
    <scope>NUCLEOTIDE SEQUENCE [LARGE SCALE GENOMIC DNA]</scope>
    <source>
        <strain evidence="2 3">N6B1</strain>
    </source>
</reference>
<protein>
    <submittedName>
        <fullName evidence="2">Uncharacterized protein</fullName>
    </submittedName>
</protein>
<evidence type="ECO:0000256" key="1">
    <source>
        <dbReference type="SAM" id="MobiDB-lite"/>
    </source>
</evidence>
<evidence type="ECO:0000313" key="2">
    <source>
        <dbReference type="EMBL" id="MQW32152.1"/>
    </source>
</evidence>
<feature type="region of interest" description="Disordered" evidence="1">
    <location>
        <begin position="1"/>
        <end position="23"/>
    </location>
</feature>
<dbReference type="EMBL" id="WISR01000050">
    <property type="protein sequence ID" value="MQW32152.1"/>
    <property type="molecule type" value="Genomic_DNA"/>
</dbReference>
<accession>A0AAW9TKC8</accession>
<comment type="caution">
    <text evidence="2">The sequence shown here is derived from an EMBL/GenBank/DDBJ whole genome shotgun (WGS) entry which is preliminary data.</text>
</comment>
<evidence type="ECO:0000313" key="3">
    <source>
        <dbReference type="Proteomes" id="UP000429484"/>
    </source>
</evidence>
<dbReference type="RefSeq" id="WP_013845045.1">
    <property type="nucleotide sequence ID" value="NZ_CP026526.1"/>
</dbReference>
<dbReference type="Proteomes" id="UP000429484">
    <property type="component" value="Unassembled WGS sequence"/>
</dbReference>